<feature type="domain" description="Mut7-C RNAse" evidence="2">
    <location>
        <begin position="174"/>
        <end position="292"/>
    </location>
</feature>
<dbReference type="InterPro" id="IPR036397">
    <property type="entry name" value="RNaseH_sf"/>
</dbReference>
<reference evidence="4" key="2">
    <citation type="submission" date="2016-06" db="UniProtKB">
        <authorList>
            <consortium name="WormBaseParasite"/>
        </authorList>
    </citation>
    <scope>IDENTIFICATION</scope>
</reference>
<dbReference type="PANTHER" id="PTHR47765">
    <property type="entry name" value="3'-5' EXONUCLEASE DOMAIN-CONTAINING PROTEIN"/>
    <property type="match status" value="1"/>
</dbReference>
<dbReference type="InterPro" id="IPR002562">
    <property type="entry name" value="3'-5'_exonuclease_dom"/>
</dbReference>
<evidence type="ECO:0000259" key="2">
    <source>
        <dbReference type="Pfam" id="PF01927"/>
    </source>
</evidence>
<dbReference type="GO" id="GO:0006139">
    <property type="term" value="P:nucleobase-containing compound metabolic process"/>
    <property type="evidence" value="ECO:0007669"/>
    <property type="project" value="InterPro"/>
</dbReference>
<dbReference type="InterPro" id="IPR012337">
    <property type="entry name" value="RNaseH-like_sf"/>
</dbReference>
<dbReference type="InterPro" id="IPR002782">
    <property type="entry name" value="Mut7-C_RNAse_dom"/>
</dbReference>
<evidence type="ECO:0000259" key="1">
    <source>
        <dbReference type="Pfam" id="PF01612"/>
    </source>
</evidence>
<evidence type="ECO:0000313" key="3">
    <source>
        <dbReference type="Proteomes" id="UP000050741"/>
    </source>
</evidence>
<feature type="domain" description="3'-5' exonuclease" evidence="1">
    <location>
        <begin position="3"/>
        <end position="50"/>
    </location>
</feature>
<evidence type="ECO:0000313" key="4">
    <source>
        <dbReference type="WBParaSite" id="GPLIN_000580300"/>
    </source>
</evidence>
<dbReference type="Proteomes" id="UP000050741">
    <property type="component" value="Unassembled WGS sequence"/>
</dbReference>
<dbReference type="SUPFAM" id="SSF53098">
    <property type="entry name" value="Ribonuclease H-like"/>
    <property type="match status" value="1"/>
</dbReference>
<keyword evidence="3" id="KW-1185">Reference proteome</keyword>
<dbReference type="Pfam" id="PF01612">
    <property type="entry name" value="DNA_pol_A_exo1"/>
    <property type="match status" value="1"/>
</dbReference>
<proteinExistence type="predicted"/>
<sequence>MSDYFLDVKMEKAEREGNWSLRPLRLEQKKYAALDAYCLDRLFRILANALKQHALINFVDAQPAKSSAIIPLVSGQMVRIKEGEVDFILNVQVPKLTTLKNKELANALKQHALINFVDAQPAKSSAIIPLVSGQMVRIKEGEVDFILNVQKAAREIEHAAHGNLYGFRSIREVRFIADAMLFGLGKHLRKCGFDTRMIGERDQIIEFCKQSQNDGFVVLSTGKAYKQLQLQLHGSRHEVVCVPMATDGTTPPSLMVKYLLHELRILLRLEDMRSRCVECNKRAFVRLPKRVVQTLCYMNAVRHGADWLDISEQDLKHCVIRLKAESVPFSADQDDNYEAQQRMLDAEADEYILVEDQSNEICLCRNFSVNMLNRLVLADQSSSPVQVRVGLKFKKDTFDMAGIQFYACTECGRLQLNSASSE</sequence>
<organism evidence="3 4">
    <name type="scientific">Globodera pallida</name>
    <name type="common">Potato cyst nematode worm</name>
    <name type="synonym">Heterodera pallida</name>
    <dbReference type="NCBI Taxonomy" id="36090"/>
    <lineage>
        <taxon>Eukaryota</taxon>
        <taxon>Metazoa</taxon>
        <taxon>Ecdysozoa</taxon>
        <taxon>Nematoda</taxon>
        <taxon>Chromadorea</taxon>
        <taxon>Rhabditida</taxon>
        <taxon>Tylenchina</taxon>
        <taxon>Tylenchomorpha</taxon>
        <taxon>Tylenchoidea</taxon>
        <taxon>Heteroderidae</taxon>
        <taxon>Heteroderinae</taxon>
        <taxon>Globodera</taxon>
    </lineage>
</organism>
<reference evidence="3" key="1">
    <citation type="submission" date="2014-05" db="EMBL/GenBank/DDBJ databases">
        <title>The genome and life-stage specific transcriptomes of Globodera pallida elucidate key aspects of plant parasitism by a cyst nematode.</title>
        <authorList>
            <person name="Cotton J.A."/>
            <person name="Lilley C.J."/>
            <person name="Jones L.M."/>
            <person name="Kikuchi T."/>
            <person name="Reid A.J."/>
            <person name="Thorpe P."/>
            <person name="Tsai I.J."/>
            <person name="Beasley H."/>
            <person name="Blok V."/>
            <person name="Cock P.J.A."/>
            <person name="Van den Akker S.E."/>
            <person name="Holroyd N."/>
            <person name="Hunt M."/>
            <person name="Mantelin S."/>
            <person name="Naghra H."/>
            <person name="Pain A."/>
            <person name="Palomares-Rius J.E."/>
            <person name="Zarowiecki M."/>
            <person name="Berriman M."/>
            <person name="Jones J.T."/>
            <person name="Urwin P.E."/>
        </authorList>
    </citation>
    <scope>NUCLEOTIDE SEQUENCE [LARGE SCALE GENOMIC DNA]</scope>
    <source>
        <strain evidence="3">Lindley</strain>
    </source>
</reference>
<dbReference type="AlphaFoldDB" id="A0A183BYW2"/>
<dbReference type="GO" id="GO:0003676">
    <property type="term" value="F:nucleic acid binding"/>
    <property type="evidence" value="ECO:0007669"/>
    <property type="project" value="InterPro"/>
</dbReference>
<accession>A0A183BYW2</accession>
<dbReference type="PANTHER" id="PTHR47765:SF2">
    <property type="entry name" value="EXONUCLEASE MUT-7 HOMOLOG"/>
    <property type="match status" value="1"/>
</dbReference>
<dbReference type="Pfam" id="PF01927">
    <property type="entry name" value="Mut7-C"/>
    <property type="match status" value="1"/>
</dbReference>
<protein>
    <submittedName>
        <fullName evidence="4">Mut7-C domain-containing protein</fullName>
    </submittedName>
</protein>
<dbReference type="Gene3D" id="3.30.420.10">
    <property type="entry name" value="Ribonuclease H-like superfamily/Ribonuclease H"/>
    <property type="match status" value="1"/>
</dbReference>
<dbReference type="InterPro" id="IPR052408">
    <property type="entry name" value="Exonuclease_MUT-7-like"/>
</dbReference>
<dbReference type="WBParaSite" id="GPLIN_000580300">
    <property type="protein sequence ID" value="GPLIN_000580300"/>
    <property type="gene ID" value="GPLIN_000580300"/>
</dbReference>
<dbReference type="GO" id="GO:0008408">
    <property type="term" value="F:3'-5' exonuclease activity"/>
    <property type="evidence" value="ECO:0007669"/>
    <property type="project" value="InterPro"/>
</dbReference>
<name>A0A183BYW2_GLOPA</name>